<dbReference type="OrthoDB" id="1750933at2759"/>
<feature type="compositionally biased region" description="Basic and acidic residues" evidence="1">
    <location>
        <begin position="353"/>
        <end position="370"/>
    </location>
</feature>
<proteinExistence type="predicted"/>
<feature type="region of interest" description="Disordered" evidence="1">
    <location>
        <begin position="305"/>
        <end position="405"/>
    </location>
</feature>
<feature type="domain" description="Arabidopsis retrotransposon Orf1 C-terminal" evidence="2">
    <location>
        <begin position="1"/>
        <end position="253"/>
    </location>
</feature>
<comment type="caution">
    <text evidence="3">The sequence shown here is derived from an EMBL/GenBank/DDBJ whole genome shotgun (WGS) entry which is preliminary data.</text>
</comment>
<feature type="compositionally biased region" description="Basic residues" evidence="1">
    <location>
        <begin position="371"/>
        <end position="380"/>
    </location>
</feature>
<feature type="compositionally biased region" description="Polar residues" evidence="1">
    <location>
        <begin position="430"/>
        <end position="441"/>
    </location>
</feature>
<evidence type="ECO:0000313" key="4">
    <source>
        <dbReference type="Proteomes" id="UP000467841"/>
    </source>
</evidence>
<evidence type="ECO:0000313" key="3">
    <source>
        <dbReference type="EMBL" id="CAA7044534.1"/>
    </source>
</evidence>
<dbReference type="Pfam" id="PF03078">
    <property type="entry name" value="ATHILA"/>
    <property type="match status" value="2"/>
</dbReference>
<feature type="region of interest" description="Disordered" evidence="1">
    <location>
        <begin position="430"/>
        <end position="451"/>
    </location>
</feature>
<dbReference type="EMBL" id="CACVBM020001303">
    <property type="protein sequence ID" value="CAA7044534.1"/>
    <property type="molecule type" value="Genomic_DNA"/>
</dbReference>
<feature type="compositionally biased region" description="Basic and acidic residues" evidence="1">
    <location>
        <begin position="305"/>
        <end position="322"/>
    </location>
</feature>
<dbReference type="InterPro" id="IPR004312">
    <property type="entry name" value="ATHILA_Orf1_C"/>
</dbReference>
<evidence type="ECO:0000259" key="2">
    <source>
        <dbReference type="Pfam" id="PF03078"/>
    </source>
</evidence>
<dbReference type="Proteomes" id="UP000467841">
    <property type="component" value="Unassembled WGS sequence"/>
</dbReference>
<name>A0A6D2JYV8_9BRAS</name>
<keyword evidence="4" id="KW-1185">Reference proteome</keyword>
<gene>
    <name evidence="3" type="ORF">MERR_LOCUS31769</name>
</gene>
<feature type="compositionally biased region" description="Basic and acidic residues" evidence="1">
    <location>
        <begin position="390"/>
        <end position="405"/>
    </location>
</feature>
<feature type="compositionally biased region" description="Low complexity" evidence="1">
    <location>
        <begin position="338"/>
        <end position="349"/>
    </location>
</feature>
<feature type="domain" description="Arabidopsis retrotransposon Orf1 C-terminal" evidence="2">
    <location>
        <begin position="264"/>
        <end position="318"/>
    </location>
</feature>
<protein>
    <recommendedName>
        <fullName evidence="2">Arabidopsis retrotransposon Orf1 C-terminal domain-containing protein</fullName>
    </recommendedName>
</protein>
<evidence type="ECO:0000256" key="1">
    <source>
        <dbReference type="SAM" id="MobiDB-lite"/>
    </source>
</evidence>
<accession>A0A6D2JYV8</accession>
<reference evidence="3" key="1">
    <citation type="submission" date="2020-01" db="EMBL/GenBank/DDBJ databases">
        <authorList>
            <person name="Mishra B."/>
        </authorList>
    </citation>
    <scope>NUCLEOTIDE SEQUENCE [LARGE SCALE GENOMIC DNA]</scope>
</reference>
<dbReference type="AlphaFoldDB" id="A0A6D2JYV8"/>
<organism evidence="3 4">
    <name type="scientific">Microthlaspi erraticum</name>
    <dbReference type="NCBI Taxonomy" id="1685480"/>
    <lineage>
        <taxon>Eukaryota</taxon>
        <taxon>Viridiplantae</taxon>
        <taxon>Streptophyta</taxon>
        <taxon>Embryophyta</taxon>
        <taxon>Tracheophyta</taxon>
        <taxon>Spermatophyta</taxon>
        <taxon>Magnoliopsida</taxon>
        <taxon>eudicotyledons</taxon>
        <taxon>Gunneridae</taxon>
        <taxon>Pentapetalae</taxon>
        <taxon>rosids</taxon>
        <taxon>malvids</taxon>
        <taxon>Brassicales</taxon>
        <taxon>Brassicaceae</taxon>
        <taxon>Coluteocarpeae</taxon>
        <taxon>Microthlaspi</taxon>
    </lineage>
</organism>
<sequence length="451" mass="51575">MESYKELTCEFLASMRYHMYEEEDRADLDQGLGWITFLAKGEKRMVTFRQLEILFGFNYGEGTKWNFKEKELQRVWATIADGVYSSSRSKAAQIRSPVLRYVHKALANTFFARKATGTINEGELKFLDMGIKPLLSRTSDGKRIRGDRSDTGNLMPFLDHLLTYKITAYNTRHQRGRKLSIGGLITPILCAAGVNPTDRRATEPGWMDIKFCKTNLLIEHKELDGRFQFKFTHPLVGPSKFLLPNPELTTVVRGPGSADLGEPECYYFEEYEAPRMNPSVVAAHKRIGLLQKFNKWQGKAIEKMQKSMDKMVSKIKSLEKKVSGSSSKKKSKAPTFPRSRSLLTTQRRLPAQEPHRASSFEPREGEDNTQRRRKSSKARRSSSTTGLDRVQTEETQLDRADGRVDLEEPLFETLGFEYDSTQYQDFSQTLDSLQPLRASTTPPRPRKPHPL</sequence>